<evidence type="ECO:0000313" key="1">
    <source>
        <dbReference type="EMBL" id="MEM0626277.1"/>
    </source>
</evidence>
<gene>
    <name evidence="1" type="ORF">AAFL32_20565</name>
</gene>
<sequence length="63" mass="6779">MNNFKGLSLEPTDALKNISTILEGGYLLVICSDKAVSEIGDLVIDFARQYAAAACTNSLENQK</sequence>
<proteinExistence type="predicted"/>
<keyword evidence="2" id="KW-1185">Reference proteome</keyword>
<comment type="caution">
    <text evidence="1">The sequence shown here is derived from an EMBL/GenBank/DDBJ whole genome shotgun (WGS) entry which is preliminary data.</text>
</comment>
<evidence type="ECO:0000313" key="2">
    <source>
        <dbReference type="Proteomes" id="UP001458070"/>
    </source>
</evidence>
<dbReference type="EMBL" id="JBCGEM010000018">
    <property type="protein sequence ID" value="MEM0626277.1"/>
    <property type="molecule type" value="Genomic_DNA"/>
</dbReference>
<reference evidence="1 2" key="1">
    <citation type="submission" date="2024-04" db="EMBL/GenBank/DDBJ databases">
        <title>Draft genome assemblies of urinary isolates.</title>
        <authorList>
            <person name="Appleberry H."/>
            <person name="Kula A."/>
            <person name="Wolfe A.J."/>
            <person name="Putonti C."/>
        </authorList>
    </citation>
    <scope>NUCLEOTIDE SEQUENCE [LARGE SCALE GENOMIC DNA]</scope>
    <source>
        <strain evidence="1 2">UMB12529</strain>
    </source>
</reference>
<name>A0ABU9P8Q9_9ENTR</name>
<organism evidence="1 2">
    <name type="scientific">Klebsiella grimontii</name>
    <dbReference type="NCBI Taxonomy" id="2058152"/>
    <lineage>
        <taxon>Bacteria</taxon>
        <taxon>Pseudomonadati</taxon>
        <taxon>Pseudomonadota</taxon>
        <taxon>Gammaproteobacteria</taxon>
        <taxon>Enterobacterales</taxon>
        <taxon>Enterobacteriaceae</taxon>
        <taxon>Klebsiella/Raoultella group</taxon>
        <taxon>Klebsiella</taxon>
    </lineage>
</organism>
<dbReference type="Proteomes" id="UP001458070">
    <property type="component" value="Unassembled WGS sequence"/>
</dbReference>
<accession>A0ABU9P8Q9</accession>
<dbReference type="RefSeq" id="WP_047723987.1">
    <property type="nucleotide sequence ID" value="NZ_JBCGEK010000018.1"/>
</dbReference>
<protein>
    <submittedName>
        <fullName evidence="1">Uncharacterized protein</fullName>
    </submittedName>
</protein>